<dbReference type="Gene3D" id="3.90.1200.10">
    <property type="match status" value="1"/>
</dbReference>
<protein>
    <recommendedName>
        <fullName evidence="1">Aminoglycoside phosphotransferase domain-containing protein</fullName>
    </recommendedName>
</protein>
<gene>
    <name evidence="2" type="ORF">Vlu01_48600</name>
</gene>
<comment type="caution">
    <text evidence="2">The sequence shown here is derived from an EMBL/GenBank/DDBJ whole genome shotgun (WGS) entry which is preliminary data.</text>
</comment>
<dbReference type="Proteomes" id="UP000643165">
    <property type="component" value="Unassembled WGS sequence"/>
</dbReference>
<accession>A0ABQ4J218</accession>
<name>A0ABQ4J218_9ACTN</name>
<sequence length="296" mass="31713">MGGVVEFAESCVGGFSPGFASRLTLRGGRRAFVKAVDAQLWPVEASHYRAEAEVAGRLPEGLPVPRLLNRHDDGRWVILVFEQVDGVAPGQPWTASQIRRVVAQAVAFAQATTPSPIELPHDHPRLGGWAGISLDASSIARLHTVSTWASHHLEQLTAIEQQGLQAAQGDSLVHCDLYPHNVLLSGDRVTFVDWPHARLGTPVIDLIALLTGMAADGIDPEPHLHTALPALNCPPASFDAILAAHTGFLMAGALAPMPTGLQAITKEKLRLATAATQWLQHRCATRDSNVQNTVNP</sequence>
<proteinExistence type="predicted"/>
<dbReference type="SUPFAM" id="SSF56112">
    <property type="entry name" value="Protein kinase-like (PK-like)"/>
    <property type="match status" value="1"/>
</dbReference>
<dbReference type="InterPro" id="IPR002575">
    <property type="entry name" value="Aminoglycoside_PTrfase"/>
</dbReference>
<evidence type="ECO:0000313" key="3">
    <source>
        <dbReference type="Proteomes" id="UP000643165"/>
    </source>
</evidence>
<evidence type="ECO:0000313" key="2">
    <source>
        <dbReference type="EMBL" id="GIJ24236.1"/>
    </source>
</evidence>
<keyword evidence="3" id="KW-1185">Reference proteome</keyword>
<dbReference type="Pfam" id="PF01636">
    <property type="entry name" value="APH"/>
    <property type="match status" value="1"/>
</dbReference>
<dbReference type="EMBL" id="BOPB01000031">
    <property type="protein sequence ID" value="GIJ24236.1"/>
    <property type="molecule type" value="Genomic_DNA"/>
</dbReference>
<reference evidence="2 3" key="1">
    <citation type="submission" date="2021-01" db="EMBL/GenBank/DDBJ databases">
        <title>Whole genome shotgun sequence of Verrucosispora lutea NBRC 106530.</title>
        <authorList>
            <person name="Komaki H."/>
            <person name="Tamura T."/>
        </authorList>
    </citation>
    <scope>NUCLEOTIDE SEQUENCE [LARGE SCALE GENOMIC DNA]</scope>
    <source>
        <strain evidence="2 3">NBRC 106530</strain>
    </source>
</reference>
<evidence type="ECO:0000259" key="1">
    <source>
        <dbReference type="Pfam" id="PF01636"/>
    </source>
</evidence>
<organism evidence="2 3">
    <name type="scientific">Micromonospora lutea</name>
    <dbReference type="NCBI Taxonomy" id="419825"/>
    <lineage>
        <taxon>Bacteria</taxon>
        <taxon>Bacillati</taxon>
        <taxon>Actinomycetota</taxon>
        <taxon>Actinomycetes</taxon>
        <taxon>Micromonosporales</taxon>
        <taxon>Micromonosporaceae</taxon>
        <taxon>Micromonospora</taxon>
    </lineage>
</organism>
<dbReference type="InterPro" id="IPR011009">
    <property type="entry name" value="Kinase-like_dom_sf"/>
</dbReference>
<feature type="domain" description="Aminoglycoside phosphotransferase" evidence="1">
    <location>
        <begin position="25"/>
        <end position="215"/>
    </location>
</feature>